<organism evidence="1 2">
    <name type="scientific">Panagrolaimus sp. ES5</name>
    <dbReference type="NCBI Taxonomy" id="591445"/>
    <lineage>
        <taxon>Eukaryota</taxon>
        <taxon>Metazoa</taxon>
        <taxon>Ecdysozoa</taxon>
        <taxon>Nematoda</taxon>
        <taxon>Chromadorea</taxon>
        <taxon>Rhabditida</taxon>
        <taxon>Tylenchina</taxon>
        <taxon>Panagrolaimomorpha</taxon>
        <taxon>Panagrolaimoidea</taxon>
        <taxon>Panagrolaimidae</taxon>
        <taxon>Panagrolaimus</taxon>
    </lineage>
</organism>
<reference evidence="2" key="1">
    <citation type="submission" date="2022-11" db="UniProtKB">
        <authorList>
            <consortium name="WormBaseParasite"/>
        </authorList>
    </citation>
    <scope>IDENTIFICATION</scope>
</reference>
<protein>
    <submittedName>
        <fullName evidence="2">Uncharacterized protein</fullName>
    </submittedName>
</protein>
<dbReference type="WBParaSite" id="ES5_v2.g20590.t1">
    <property type="protein sequence ID" value="ES5_v2.g20590.t1"/>
    <property type="gene ID" value="ES5_v2.g20590"/>
</dbReference>
<evidence type="ECO:0000313" key="2">
    <source>
        <dbReference type="WBParaSite" id="ES5_v2.g20590.t1"/>
    </source>
</evidence>
<evidence type="ECO:0000313" key="1">
    <source>
        <dbReference type="Proteomes" id="UP000887579"/>
    </source>
</evidence>
<dbReference type="Proteomes" id="UP000887579">
    <property type="component" value="Unplaced"/>
</dbReference>
<proteinExistence type="predicted"/>
<sequence length="280" mass="30380">YSYFNMQLRAYVTINGAMPTRSCYPFLFEVQRFPTFALSSSVSTYKVSKKRNTHPDVTLEDGADMVVVVDHPSGDASFQLPAASPSRSQHSQSQPSTPRPSQSTSMDTSYVSLFDGSSPRPCTSQQSLTSAPTATAFVSTAASNEAMFMAQVNALLGSSSLAPASELGPPETLPVPANTLLLAVYFSQRQAVEGGFPGMKPDEVVSINNVDVHAFFDVPVRKAALVVLQNPMDHSMEIRDDAKCQAKRSLVELLVRAYPEYNCPTRAIQPVTKILGSCNW</sequence>
<name>A0AC34FUY6_9BILA</name>
<accession>A0AC34FUY6</accession>